<accession>A0AAN9FBX9</accession>
<dbReference type="EMBL" id="JAYKXN010000007">
    <property type="protein sequence ID" value="KAK7272555.1"/>
    <property type="molecule type" value="Genomic_DNA"/>
</dbReference>
<dbReference type="Proteomes" id="UP001359559">
    <property type="component" value="Unassembled WGS sequence"/>
</dbReference>
<sequence>MRFMDFPSTFHFLTKFGCSFVLLHSLSTFLNYLVIFMMLTFCFKVLHFGWYSKSALHFLCDFGGVPTIHFCLENLVWAVSKPKARPFQKGRGPKSNLSIRKRSKVIRGMVNANSKDGSEGKGMNEKKVLNEDEVFDVATLRKMAKIERRKANAACAELEKERTMTASSAEACRIWFVGIKKDKGISPPQQNNKSRRCIQLDFRAQQLIIK</sequence>
<keyword evidence="1" id="KW-1133">Transmembrane helix</keyword>
<protein>
    <submittedName>
        <fullName evidence="2">Uncharacterized protein</fullName>
    </submittedName>
</protein>
<evidence type="ECO:0000313" key="2">
    <source>
        <dbReference type="EMBL" id="KAK7272555.1"/>
    </source>
</evidence>
<dbReference type="AlphaFoldDB" id="A0AAN9FBX9"/>
<gene>
    <name evidence="2" type="ORF">RJT34_29220</name>
</gene>
<keyword evidence="1" id="KW-0472">Membrane</keyword>
<reference evidence="2 3" key="1">
    <citation type="submission" date="2024-01" db="EMBL/GenBank/DDBJ databases">
        <title>The genomes of 5 underutilized Papilionoideae crops provide insights into root nodulation and disease resistance.</title>
        <authorList>
            <person name="Yuan L."/>
        </authorList>
    </citation>
    <scope>NUCLEOTIDE SEQUENCE [LARGE SCALE GENOMIC DNA]</scope>
    <source>
        <strain evidence="2">LY-2023</strain>
        <tissue evidence="2">Leaf</tissue>
    </source>
</reference>
<keyword evidence="1" id="KW-0812">Transmembrane</keyword>
<feature type="transmembrane region" description="Helical" evidence="1">
    <location>
        <begin position="20"/>
        <end position="43"/>
    </location>
</feature>
<comment type="caution">
    <text evidence="2">The sequence shown here is derived from an EMBL/GenBank/DDBJ whole genome shotgun (WGS) entry which is preliminary data.</text>
</comment>
<organism evidence="2 3">
    <name type="scientific">Clitoria ternatea</name>
    <name type="common">Butterfly pea</name>
    <dbReference type="NCBI Taxonomy" id="43366"/>
    <lineage>
        <taxon>Eukaryota</taxon>
        <taxon>Viridiplantae</taxon>
        <taxon>Streptophyta</taxon>
        <taxon>Embryophyta</taxon>
        <taxon>Tracheophyta</taxon>
        <taxon>Spermatophyta</taxon>
        <taxon>Magnoliopsida</taxon>
        <taxon>eudicotyledons</taxon>
        <taxon>Gunneridae</taxon>
        <taxon>Pentapetalae</taxon>
        <taxon>rosids</taxon>
        <taxon>fabids</taxon>
        <taxon>Fabales</taxon>
        <taxon>Fabaceae</taxon>
        <taxon>Papilionoideae</taxon>
        <taxon>50 kb inversion clade</taxon>
        <taxon>NPAAA clade</taxon>
        <taxon>indigoferoid/millettioid clade</taxon>
        <taxon>Phaseoleae</taxon>
        <taxon>Clitoria</taxon>
    </lineage>
</organism>
<proteinExistence type="predicted"/>
<name>A0AAN9FBX9_CLITE</name>
<keyword evidence="3" id="KW-1185">Reference proteome</keyword>
<evidence type="ECO:0000256" key="1">
    <source>
        <dbReference type="SAM" id="Phobius"/>
    </source>
</evidence>
<evidence type="ECO:0000313" key="3">
    <source>
        <dbReference type="Proteomes" id="UP001359559"/>
    </source>
</evidence>